<protein>
    <submittedName>
        <fullName evidence="4">Uncharacterized protein</fullName>
    </submittedName>
</protein>
<dbReference type="EMBL" id="SWVK01000003">
    <property type="protein sequence ID" value="NFN34084.1"/>
    <property type="molecule type" value="Genomic_DNA"/>
</dbReference>
<evidence type="ECO:0000313" key="8">
    <source>
        <dbReference type="Proteomes" id="UP000476820"/>
    </source>
</evidence>
<evidence type="ECO:0000313" key="3">
    <source>
        <dbReference type="EMBL" id="NFF89169.1"/>
    </source>
</evidence>
<gene>
    <name evidence="2" type="ORF">EXM65_16880</name>
    <name evidence="3" type="ORF">FC774_15040</name>
    <name evidence="4" type="ORF">FDB51_02870</name>
    <name evidence="5" type="ORF">FDG31_03710</name>
</gene>
<organism evidence="4 7">
    <name type="scientific">Clostridium botulinum</name>
    <dbReference type="NCBI Taxonomy" id="1491"/>
    <lineage>
        <taxon>Bacteria</taxon>
        <taxon>Bacillati</taxon>
        <taxon>Bacillota</taxon>
        <taxon>Clostridia</taxon>
        <taxon>Eubacteriales</taxon>
        <taxon>Clostridiaceae</taxon>
        <taxon>Clostridium</taxon>
    </lineage>
</organism>
<evidence type="ECO:0000313" key="7">
    <source>
        <dbReference type="Proteomes" id="UP000473681"/>
    </source>
</evidence>
<dbReference type="Proteomes" id="UP000472355">
    <property type="component" value="Unassembled WGS sequence"/>
</dbReference>
<sequence>MDNIQRLVDLLHTQAQSCSKCAQKSKEPNDGSFIQYDKKDSFSSEGTVRYGEVQDVDDL</sequence>
<evidence type="ECO:0000313" key="9">
    <source>
        <dbReference type="Proteomes" id="UP000486903"/>
    </source>
</evidence>
<dbReference type="AlphaFoldDB" id="A0A0M1LVS6"/>
<dbReference type="Proteomes" id="UP000476820">
    <property type="component" value="Unassembled WGS sequence"/>
</dbReference>
<dbReference type="OrthoDB" id="1921104at2"/>
<reference evidence="7 8" key="2">
    <citation type="submission" date="2019-04" db="EMBL/GenBank/DDBJ databases">
        <title>Genome sequencing of Clostridium botulinum Groups I-IV and Clostridium butyricum.</title>
        <authorList>
            <person name="Brunt J."/>
            <person name="Van Vliet A.H.M."/>
            <person name="Stringer S.C."/>
            <person name="Carter A.T."/>
            <person name="Peck M.W."/>
        </authorList>
    </citation>
    <scope>NUCLEOTIDE SEQUENCE [LARGE SCALE GENOMIC DNA]</scope>
    <source>
        <strain evidence="3 8">1605</strain>
        <strain evidence="5 9">BL81</strain>
        <strain evidence="4 7">CB-K-33E</strain>
    </source>
</reference>
<dbReference type="Proteomes" id="UP000486903">
    <property type="component" value="Unassembled WGS sequence"/>
</dbReference>
<feature type="region of interest" description="Disordered" evidence="1">
    <location>
        <begin position="19"/>
        <end position="38"/>
    </location>
</feature>
<evidence type="ECO:0000313" key="6">
    <source>
        <dbReference type="Proteomes" id="UP000472355"/>
    </source>
</evidence>
<reference evidence="2 6" key="1">
    <citation type="submission" date="2019-02" db="EMBL/GenBank/DDBJ databases">
        <title>Genome sequencing of Clostridium botulinum clinical isolates.</title>
        <authorList>
            <person name="Brunt J."/>
            <person name="Van Vliet A.H.M."/>
            <person name="Stringer S.C."/>
            <person name="Grant K.A."/>
            <person name="Carter A.C."/>
            <person name="Peck M.W."/>
        </authorList>
    </citation>
    <scope>NUCLEOTIDE SEQUENCE [LARGE SCALE GENOMIC DNA]</scope>
    <source>
        <strain evidence="2 6">H113700579</strain>
    </source>
</reference>
<dbReference type="RefSeq" id="WP_003374355.1">
    <property type="nucleotide sequence ID" value="NZ_CP010520.1"/>
</dbReference>
<name>A0A0M1LVS6_CLOBO</name>
<dbReference type="EMBL" id="SXFB01000002">
    <property type="protein sequence ID" value="NFV25280.1"/>
    <property type="molecule type" value="Genomic_DNA"/>
</dbReference>
<evidence type="ECO:0000256" key="1">
    <source>
        <dbReference type="SAM" id="MobiDB-lite"/>
    </source>
</evidence>
<dbReference type="EMBL" id="SWOV01000053">
    <property type="protein sequence ID" value="NFF89169.1"/>
    <property type="molecule type" value="Genomic_DNA"/>
</dbReference>
<evidence type="ECO:0000313" key="4">
    <source>
        <dbReference type="EMBL" id="NFN34084.1"/>
    </source>
</evidence>
<evidence type="ECO:0000313" key="2">
    <source>
        <dbReference type="EMBL" id="NFA44196.1"/>
    </source>
</evidence>
<dbReference type="Proteomes" id="UP000473681">
    <property type="component" value="Unassembled WGS sequence"/>
</dbReference>
<comment type="caution">
    <text evidence="4">The sequence shown here is derived from an EMBL/GenBank/DDBJ whole genome shotgun (WGS) entry which is preliminary data.</text>
</comment>
<evidence type="ECO:0000313" key="5">
    <source>
        <dbReference type="EMBL" id="NFV25280.1"/>
    </source>
</evidence>
<dbReference type="EMBL" id="SGKU01000064">
    <property type="protein sequence ID" value="NFA44196.1"/>
    <property type="molecule type" value="Genomic_DNA"/>
</dbReference>
<proteinExistence type="predicted"/>
<accession>A0A0M1LVS6</accession>